<comment type="caution">
    <text evidence="2">The sequence shown here is derived from an EMBL/GenBank/DDBJ whole genome shotgun (WGS) entry which is preliminary data.</text>
</comment>
<evidence type="ECO:0000313" key="3">
    <source>
        <dbReference type="Proteomes" id="UP000235145"/>
    </source>
</evidence>
<dbReference type="PANTHER" id="PTHR33156:SF43">
    <property type="entry name" value="OS02G0273900 PROTEIN"/>
    <property type="match status" value="1"/>
</dbReference>
<feature type="region of interest" description="Disordered" evidence="1">
    <location>
        <begin position="23"/>
        <end position="55"/>
    </location>
</feature>
<feature type="compositionally biased region" description="Polar residues" evidence="1">
    <location>
        <begin position="23"/>
        <end position="45"/>
    </location>
</feature>
<dbReference type="PANTHER" id="PTHR33156">
    <property type="entry name" value="OS02G0230000 PROTEIN"/>
    <property type="match status" value="1"/>
</dbReference>
<evidence type="ECO:0000256" key="1">
    <source>
        <dbReference type="SAM" id="MobiDB-lite"/>
    </source>
</evidence>
<organism evidence="2 3">
    <name type="scientific">Lactuca sativa</name>
    <name type="common">Garden lettuce</name>
    <dbReference type="NCBI Taxonomy" id="4236"/>
    <lineage>
        <taxon>Eukaryota</taxon>
        <taxon>Viridiplantae</taxon>
        <taxon>Streptophyta</taxon>
        <taxon>Embryophyta</taxon>
        <taxon>Tracheophyta</taxon>
        <taxon>Spermatophyta</taxon>
        <taxon>Magnoliopsida</taxon>
        <taxon>eudicotyledons</taxon>
        <taxon>Gunneridae</taxon>
        <taxon>Pentapetalae</taxon>
        <taxon>asterids</taxon>
        <taxon>campanulids</taxon>
        <taxon>Asterales</taxon>
        <taxon>Asteraceae</taxon>
        <taxon>Cichorioideae</taxon>
        <taxon>Cichorieae</taxon>
        <taxon>Lactucinae</taxon>
        <taxon>Lactuca</taxon>
    </lineage>
</organism>
<gene>
    <name evidence="2" type="ORF">LSAT_V11C500265490</name>
</gene>
<sequence length="105" mass="11454">MAYSRAVSRICTRLQSLSPKFTTKRSVPLSPDSSSFPKSTCKPQVSSSSSHRRTSRLPLELSALITMMPLHSAIASACLKSGLLIESESWGLVPQGLFFLPVFII</sequence>
<evidence type="ECO:0000313" key="2">
    <source>
        <dbReference type="EMBL" id="KAJ0206695.1"/>
    </source>
</evidence>
<reference evidence="2 3" key="1">
    <citation type="journal article" date="2017" name="Nat. Commun.">
        <title>Genome assembly with in vitro proximity ligation data and whole-genome triplication in lettuce.</title>
        <authorList>
            <person name="Reyes-Chin-Wo S."/>
            <person name="Wang Z."/>
            <person name="Yang X."/>
            <person name="Kozik A."/>
            <person name="Arikit S."/>
            <person name="Song C."/>
            <person name="Xia L."/>
            <person name="Froenicke L."/>
            <person name="Lavelle D.O."/>
            <person name="Truco M.J."/>
            <person name="Xia R."/>
            <person name="Zhu S."/>
            <person name="Xu C."/>
            <person name="Xu H."/>
            <person name="Xu X."/>
            <person name="Cox K."/>
            <person name="Korf I."/>
            <person name="Meyers B.C."/>
            <person name="Michelmore R.W."/>
        </authorList>
    </citation>
    <scope>NUCLEOTIDE SEQUENCE [LARGE SCALE GENOMIC DNA]</scope>
    <source>
        <strain evidence="3">cv. Salinas</strain>
        <tissue evidence="2">Seedlings</tissue>
    </source>
</reference>
<accession>A0A9R1XA84</accession>
<dbReference type="InterPro" id="IPR043459">
    <property type="entry name" value="NFD6/NOXY2-like"/>
</dbReference>
<name>A0A9R1XA84_LACSA</name>
<dbReference type="Proteomes" id="UP000235145">
    <property type="component" value="Unassembled WGS sequence"/>
</dbReference>
<proteinExistence type="predicted"/>
<dbReference type="EMBL" id="NBSK02000005">
    <property type="protein sequence ID" value="KAJ0206695.1"/>
    <property type="molecule type" value="Genomic_DNA"/>
</dbReference>
<protein>
    <submittedName>
        <fullName evidence="2">Uncharacterized protein</fullName>
    </submittedName>
</protein>
<dbReference type="AlphaFoldDB" id="A0A9R1XA84"/>
<keyword evidence="3" id="KW-1185">Reference proteome</keyword>